<accession>A0ABS2JRS8</accession>
<evidence type="ECO:0000313" key="3">
    <source>
        <dbReference type="Proteomes" id="UP001430065"/>
    </source>
</evidence>
<sequence length="331" mass="35321">MTTSTLLCRLALACSLAWAATGHAADVAPSTRSLPEDWYPESAAVGPDGSFYVGSWRQGAVARLKPGADQAEVLVKPGSNGLSNGQGVLVDARRGLLWICSGTLGYTTVPTRPSALKSYDLATGAPRASYELPDKGYCNDLAQDEQGNIYVTDSFQPRVFRWRDGDAALQVWKEDTAFSAGPEGFKLNGIAIDRHHVYVSTVTAASYLLRIDIQSDGSASAVTRIEMPRTLKNADGIRTAGPDRLVIFESNAFGHDGPYGGQISLATLSGDRASSLQTLVAGLNDPSGGVIAHHRVYFIESKYGLLFAHKGDDAGIPRHVPFDLESVPLPN</sequence>
<dbReference type="RefSeq" id="WP_204636177.1">
    <property type="nucleotide sequence ID" value="NZ_CP183983.1"/>
</dbReference>
<organism evidence="2 3">
    <name type="scientific">Dyella kyungheensis</name>
    <dbReference type="NCBI Taxonomy" id="1242174"/>
    <lineage>
        <taxon>Bacteria</taxon>
        <taxon>Pseudomonadati</taxon>
        <taxon>Pseudomonadota</taxon>
        <taxon>Gammaproteobacteria</taxon>
        <taxon>Lysobacterales</taxon>
        <taxon>Rhodanobacteraceae</taxon>
        <taxon>Dyella</taxon>
    </lineage>
</organism>
<evidence type="ECO:0000256" key="1">
    <source>
        <dbReference type="SAM" id="SignalP"/>
    </source>
</evidence>
<dbReference type="Proteomes" id="UP001430065">
    <property type="component" value="Unassembled WGS sequence"/>
</dbReference>
<feature type="signal peptide" evidence="1">
    <location>
        <begin position="1"/>
        <end position="19"/>
    </location>
</feature>
<comment type="caution">
    <text evidence="2">The sequence shown here is derived from an EMBL/GenBank/DDBJ whole genome shotgun (WGS) entry which is preliminary data.</text>
</comment>
<gene>
    <name evidence="2" type="ORF">ISP20_11220</name>
</gene>
<proteinExistence type="predicted"/>
<name>A0ABS2JRS8_9GAMM</name>
<dbReference type="Gene3D" id="2.120.10.30">
    <property type="entry name" value="TolB, C-terminal domain"/>
    <property type="match status" value="1"/>
</dbReference>
<reference evidence="2 3" key="1">
    <citation type="submission" date="2020-10" db="EMBL/GenBank/DDBJ databases">
        <title>Phylogeny of dyella-like bacteria.</title>
        <authorList>
            <person name="Fu J."/>
        </authorList>
    </citation>
    <scope>NUCLEOTIDE SEQUENCE [LARGE SCALE GENOMIC DNA]</scope>
    <source>
        <strain evidence="2 3">THG-B117</strain>
    </source>
</reference>
<keyword evidence="1" id="KW-0732">Signal</keyword>
<dbReference type="SUPFAM" id="SSF101898">
    <property type="entry name" value="NHL repeat"/>
    <property type="match status" value="1"/>
</dbReference>
<evidence type="ECO:0008006" key="4">
    <source>
        <dbReference type="Google" id="ProtNLM"/>
    </source>
</evidence>
<dbReference type="EMBL" id="JADIKC010000004">
    <property type="protein sequence ID" value="MBM7121727.1"/>
    <property type="molecule type" value="Genomic_DNA"/>
</dbReference>
<dbReference type="InterPro" id="IPR011042">
    <property type="entry name" value="6-blade_b-propeller_TolB-like"/>
</dbReference>
<evidence type="ECO:0000313" key="2">
    <source>
        <dbReference type="EMBL" id="MBM7121727.1"/>
    </source>
</evidence>
<keyword evidence="3" id="KW-1185">Reference proteome</keyword>
<protein>
    <recommendedName>
        <fullName evidence="4">Sugar lactone lactonase YvrE</fullName>
    </recommendedName>
</protein>
<feature type="chain" id="PRO_5046660572" description="Sugar lactone lactonase YvrE" evidence="1">
    <location>
        <begin position="20"/>
        <end position="331"/>
    </location>
</feature>